<dbReference type="Gene3D" id="3.20.20.210">
    <property type="match status" value="1"/>
</dbReference>
<dbReference type="InterPro" id="IPR052024">
    <property type="entry name" value="Methanogen_methyltrans"/>
</dbReference>
<reference evidence="2 3" key="1">
    <citation type="submission" date="2020-10" db="EMBL/GenBank/DDBJ databases">
        <title>Complete genome sequence of Paludibaculum fermentans P105T, a facultatively anaerobic acidobacterium capable of dissimilatory Fe(III) reduction.</title>
        <authorList>
            <person name="Dedysh S.N."/>
            <person name="Beletsky A.V."/>
            <person name="Kulichevskaya I.S."/>
            <person name="Mardanov A.V."/>
            <person name="Ravin N.V."/>
        </authorList>
    </citation>
    <scope>NUCLEOTIDE SEQUENCE [LARGE SCALE GENOMIC DNA]</scope>
    <source>
        <strain evidence="2 3">P105</strain>
    </source>
</reference>
<dbReference type="GO" id="GO:0006779">
    <property type="term" value="P:porphyrin-containing compound biosynthetic process"/>
    <property type="evidence" value="ECO:0007669"/>
    <property type="project" value="InterPro"/>
</dbReference>
<name>A0A7S7NU59_PALFE</name>
<dbReference type="EMBL" id="CP063849">
    <property type="protein sequence ID" value="QOY89882.1"/>
    <property type="molecule type" value="Genomic_DNA"/>
</dbReference>
<evidence type="ECO:0000313" key="3">
    <source>
        <dbReference type="Proteomes" id="UP000593892"/>
    </source>
</evidence>
<sequence length="353" mass="38124">MDQRFYLDLAEAGLRMPVGADLLLQEQEDPEAVLLDAGRLGPVVAAAARRYNTPLAFPLMDLRLEKADLLAFCGIPEDLVDSFHFAEPPSSELIPALRLADARPFSTRIQANQGAVRFIADCPGLLPVGMLIGPFSLMTKLVADPIAPVAMAGNGVTAEEDDGVRLVERCLQLALLTVLRSARAQIAAGAKAMIVCEPAANTVYLSPRQLRGGSGLLERFVLEPNRQLRALLAAHGVDLIFHNCGTLTSDMVRQFAAELKPSILSLGSSRKLWEDAAVVRQEIVLFGNLPTKMFYSDSVMPVEEVTRLTLELKAKMAECGHPHILGSECDVLHVPEAAATIRAKVDAMLRAGT</sequence>
<dbReference type="InterPro" id="IPR000257">
    <property type="entry name" value="Uroporphyrinogen_deCOase"/>
</dbReference>
<dbReference type="AlphaFoldDB" id="A0A7S7NU59"/>
<organism evidence="2 3">
    <name type="scientific">Paludibaculum fermentans</name>
    <dbReference type="NCBI Taxonomy" id="1473598"/>
    <lineage>
        <taxon>Bacteria</taxon>
        <taxon>Pseudomonadati</taxon>
        <taxon>Acidobacteriota</taxon>
        <taxon>Terriglobia</taxon>
        <taxon>Bryobacterales</taxon>
        <taxon>Bryobacteraceae</taxon>
        <taxon>Paludibaculum</taxon>
    </lineage>
</organism>
<proteinExistence type="predicted"/>
<dbReference type="GO" id="GO:0004853">
    <property type="term" value="F:uroporphyrinogen decarboxylase activity"/>
    <property type="evidence" value="ECO:0007669"/>
    <property type="project" value="InterPro"/>
</dbReference>
<dbReference type="SUPFAM" id="SSF51726">
    <property type="entry name" value="UROD/MetE-like"/>
    <property type="match status" value="1"/>
</dbReference>
<dbReference type="RefSeq" id="WP_194451545.1">
    <property type="nucleotide sequence ID" value="NZ_CP063849.1"/>
</dbReference>
<protein>
    <recommendedName>
        <fullName evidence="1">Uroporphyrinogen decarboxylase (URO-D) domain-containing protein</fullName>
    </recommendedName>
</protein>
<dbReference type="InterPro" id="IPR038071">
    <property type="entry name" value="UROD/MetE-like_sf"/>
</dbReference>
<dbReference type="Proteomes" id="UP000593892">
    <property type="component" value="Chromosome"/>
</dbReference>
<dbReference type="PANTHER" id="PTHR47099:SF1">
    <property type="entry name" value="METHYLCOBAMIDE:COM METHYLTRANSFERASE MTBA"/>
    <property type="match status" value="1"/>
</dbReference>
<dbReference type="KEGG" id="pfer:IRI77_07985"/>
<dbReference type="PANTHER" id="PTHR47099">
    <property type="entry name" value="METHYLCOBAMIDE:COM METHYLTRANSFERASE MTBA"/>
    <property type="match status" value="1"/>
</dbReference>
<dbReference type="Pfam" id="PF01208">
    <property type="entry name" value="URO-D"/>
    <property type="match status" value="1"/>
</dbReference>
<accession>A0A7S7NU59</accession>
<feature type="domain" description="Uroporphyrinogen decarboxylase (URO-D)" evidence="1">
    <location>
        <begin position="100"/>
        <end position="332"/>
    </location>
</feature>
<evidence type="ECO:0000313" key="2">
    <source>
        <dbReference type="EMBL" id="QOY89882.1"/>
    </source>
</evidence>
<evidence type="ECO:0000259" key="1">
    <source>
        <dbReference type="Pfam" id="PF01208"/>
    </source>
</evidence>
<gene>
    <name evidence="2" type="ORF">IRI77_07985</name>
</gene>
<keyword evidence="3" id="KW-1185">Reference proteome</keyword>